<evidence type="ECO:0000259" key="2">
    <source>
        <dbReference type="Pfam" id="PF02517"/>
    </source>
</evidence>
<evidence type="ECO:0000313" key="4">
    <source>
        <dbReference type="Proteomes" id="UP000306196"/>
    </source>
</evidence>
<feature type="transmembrane region" description="Helical" evidence="1">
    <location>
        <begin position="242"/>
        <end position="262"/>
    </location>
</feature>
<dbReference type="RefSeq" id="WP_138084477.1">
    <property type="nucleotide sequence ID" value="NZ_VAUV01000001.1"/>
</dbReference>
<gene>
    <name evidence="3" type="ORF">FEM03_01925</name>
</gene>
<protein>
    <submittedName>
        <fullName evidence="3">CPBP family intramembrane metalloprotease</fullName>
    </submittedName>
</protein>
<organism evidence="3 4">
    <name type="scientific">Phragmitibacter flavus</name>
    <dbReference type="NCBI Taxonomy" id="2576071"/>
    <lineage>
        <taxon>Bacteria</taxon>
        <taxon>Pseudomonadati</taxon>
        <taxon>Verrucomicrobiota</taxon>
        <taxon>Verrucomicrobiia</taxon>
        <taxon>Verrucomicrobiales</taxon>
        <taxon>Verrucomicrobiaceae</taxon>
        <taxon>Phragmitibacter</taxon>
    </lineage>
</organism>
<feature type="transmembrane region" description="Helical" evidence="1">
    <location>
        <begin position="217"/>
        <end position="235"/>
    </location>
</feature>
<dbReference type="AlphaFoldDB" id="A0A5R8KKJ6"/>
<comment type="caution">
    <text evidence="3">The sequence shown here is derived from an EMBL/GenBank/DDBJ whole genome shotgun (WGS) entry which is preliminary data.</text>
</comment>
<keyword evidence="3" id="KW-0378">Hydrolase</keyword>
<keyword evidence="1" id="KW-1133">Transmembrane helix</keyword>
<keyword evidence="3" id="KW-0482">Metalloprotease</keyword>
<keyword evidence="4" id="KW-1185">Reference proteome</keyword>
<accession>A0A5R8KKJ6</accession>
<dbReference type="GO" id="GO:0008237">
    <property type="term" value="F:metallopeptidase activity"/>
    <property type="evidence" value="ECO:0007669"/>
    <property type="project" value="UniProtKB-KW"/>
</dbReference>
<proteinExistence type="predicted"/>
<feature type="transmembrane region" description="Helical" evidence="1">
    <location>
        <begin position="282"/>
        <end position="302"/>
    </location>
</feature>
<name>A0A5R8KKJ6_9BACT</name>
<keyword evidence="1" id="KW-0472">Membrane</keyword>
<dbReference type="PANTHER" id="PTHR39430:SF1">
    <property type="entry name" value="PROTEASE"/>
    <property type="match status" value="1"/>
</dbReference>
<evidence type="ECO:0000313" key="3">
    <source>
        <dbReference type="EMBL" id="TLD72854.1"/>
    </source>
</evidence>
<feature type="domain" description="CAAX prenyl protease 2/Lysostaphin resistance protein A-like" evidence="2">
    <location>
        <begin position="134"/>
        <end position="253"/>
    </location>
</feature>
<keyword evidence="3" id="KW-0645">Protease</keyword>
<sequence>MSTPSKHRDLLLIGGYFVAILLFAAVVTPPVFFAAQKIIAASPGGWIDQFLGHRAFPAYFNRVGLVAALVGLWPLFRMMKMRKSEVLGINASRHWLHLFVTGFVFAAGLLLIMGTAFIQVDAYRMKAEPRWLDLLSPITSALAVGMIEEFLFRGAILGILCRSLGMKAGLFWTTLFFAVVHFLKPPDDEAIANANVTWTTGFWVIPQLFRGFGQFEFFVEEFLTLSAVGFVLGWVRLRTGSLWGSIGLHAGWVFGLKYFGGLKNNTKALKQGDWIPWIGENLKIGLAPFAVVLLTGVIMVWWHRRLSGDFKKDIASRRS</sequence>
<feature type="transmembrane region" description="Helical" evidence="1">
    <location>
        <begin position="131"/>
        <end position="152"/>
    </location>
</feature>
<dbReference type="EMBL" id="VAUV01000001">
    <property type="protein sequence ID" value="TLD72854.1"/>
    <property type="molecule type" value="Genomic_DNA"/>
</dbReference>
<dbReference type="GO" id="GO:0080120">
    <property type="term" value="P:CAAX-box protein maturation"/>
    <property type="evidence" value="ECO:0007669"/>
    <property type="project" value="UniProtKB-ARBA"/>
</dbReference>
<dbReference type="GO" id="GO:0006508">
    <property type="term" value="P:proteolysis"/>
    <property type="evidence" value="ECO:0007669"/>
    <property type="project" value="UniProtKB-KW"/>
</dbReference>
<dbReference type="GO" id="GO:0004175">
    <property type="term" value="F:endopeptidase activity"/>
    <property type="evidence" value="ECO:0007669"/>
    <property type="project" value="UniProtKB-ARBA"/>
</dbReference>
<evidence type="ECO:0000256" key="1">
    <source>
        <dbReference type="SAM" id="Phobius"/>
    </source>
</evidence>
<keyword evidence="1" id="KW-0812">Transmembrane</keyword>
<dbReference type="OrthoDB" id="185246at2"/>
<feature type="transmembrane region" description="Helical" evidence="1">
    <location>
        <begin position="96"/>
        <end position="119"/>
    </location>
</feature>
<dbReference type="Proteomes" id="UP000306196">
    <property type="component" value="Unassembled WGS sequence"/>
</dbReference>
<dbReference type="PANTHER" id="PTHR39430">
    <property type="entry name" value="MEMBRANE-ASSOCIATED PROTEASE-RELATED"/>
    <property type="match status" value="1"/>
</dbReference>
<dbReference type="InterPro" id="IPR003675">
    <property type="entry name" value="Rce1/LyrA-like_dom"/>
</dbReference>
<reference evidence="3 4" key="1">
    <citation type="submission" date="2019-05" db="EMBL/GenBank/DDBJ databases">
        <title>Verrucobacter flavum gen. nov., sp. nov. a new member of the family Verrucomicrobiaceae.</title>
        <authorList>
            <person name="Szuroczki S."/>
            <person name="Abbaszade G."/>
            <person name="Szabo A."/>
            <person name="Felfoldi T."/>
            <person name="Schumann P."/>
            <person name="Boka K."/>
            <person name="Keki Z."/>
            <person name="Toumi M."/>
            <person name="Toth E."/>
        </authorList>
    </citation>
    <scope>NUCLEOTIDE SEQUENCE [LARGE SCALE GENOMIC DNA]</scope>
    <source>
        <strain evidence="3 4">MG-N-17</strain>
    </source>
</reference>
<feature type="transmembrane region" description="Helical" evidence="1">
    <location>
        <begin position="164"/>
        <end position="183"/>
    </location>
</feature>
<feature type="transmembrane region" description="Helical" evidence="1">
    <location>
        <begin position="58"/>
        <end position="76"/>
    </location>
</feature>
<dbReference type="Pfam" id="PF02517">
    <property type="entry name" value="Rce1-like"/>
    <property type="match status" value="1"/>
</dbReference>